<evidence type="ECO:0000256" key="5">
    <source>
        <dbReference type="ARBA" id="ARBA00023136"/>
    </source>
</evidence>
<gene>
    <name evidence="8" type="primary">htrB_3</name>
    <name evidence="8" type="ORF">NCTC8849_02540</name>
</gene>
<keyword evidence="5 7" id="KW-0472">Membrane</keyword>
<organism evidence="8 9">
    <name type="scientific">Klebsiella pneumoniae</name>
    <dbReference type="NCBI Taxonomy" id="573"/>
    <lineage>
        <taxon>Bacteria</taxon>
        <taxon>Pseudomonadati</taxon>
        <taxon>Pseudomonadota</taxon>
        <taxon>Gammaproteobacteria</taxon>
        <taxon>Enterobacterales</taxon>
        <taxon>Enterobacteriaceae</taxon>
        <taxon>Klebsiella/Raoultella group</taxon>
        <taxon>Klebsiella</taxon>
        <taxon>Klebsiella pneumoniae complex</taxon>
    </lineage>
</organism>
<name>A0A377WL96_KLEPN</name>
<comment type="subcellular location">
    <subcellularLocation>
        <location evidence="1">Cell inner membrane</location>
    </subcellularLocation>
</comment>
<dbReference type="GO" id="GO:0005886">
    <property type="term" value="C:plasma membrane"/>
    <property type="evidence" value="ECO:0007669"/>
    <property type="project" value="UniProtKB-SubCell"/>
</dbReference>
<keyword evidence="2" id="KW-1003">Cell membrane</keyword>
<evidence type="ECO:0000256" key="6">
    <source>
        <dbReference type="ARBA" id="ARBA00023315"/>
    </source>
</evidence>
<evidence type="ECO:0000256" key="4">
    <source>
        <dbReference type="ARBA" id="ARBA00022679"/>
    </source>
</evidence>
<dbReference type="EMBL" id="UGLC01000002">
    <property type="protein sequence ID" value="STT53958.1"/>
    <property type="molecule type" value="Genomic_DNA"/>
</dbReference>
<evidence type="ECO:0000256" key="2">
    <source>
        <dbReference type="ARBA" id="ARBA00022475"/>
    </source>
</evidence>
<evidence type="ECO:0000313" key="8">
    <source>
        <dbReference type="EMBL" id="STT53958.1"/>
    </source>
</evidence>
<dbReference type="PANTHER" id="PTHR30606">
    <property type="entry name" value="LIPID A BIOSYNTHESIS LAUROYL ACYLTRANSFERASE"/>
    <property type="match status" value="1"/>
</dbReference>
<sequence>MACVFNKQLLHPRNWLTWFGLGILWLIVQLPYPLLHFIGTSAGRLSRRFLKRREHIARRNIELCFPDMSPAARETLIDQNFMSLGMGLIETGMAWFWSDERVKKWFDVEGFANLNHALSGGKGVMVVGVHFMSLELGGRAMGCVGQ</sequence>
<keyword evidence="4 8" id="KW-0808">Transferase</keyword>
<evidence type="ECO:0000256" key="3">
    <source>
        <dbReference type="ARBA" id="ARBA00022519"/>
    </source>
</evidence>
<dbReference type="GO" id="GO:0009247">
    <property type="term" value="P:glycolipid biosynthetic process"/>
    <property type="evidence" value="ECO:0007669"/>
    <property type="project" value="UniProtKB-ARBA"/>
</dbReference>
<keyword evidence="3" id="KW-0997">Cell inner membrane</keyword>
<dbReference type="Proteomes" id="UP000254799">
    <property type="component" value="Unassembled WGS sequence"/>
</dbReference>
<dbReference type="Pfam" id="PF03279">
    <property type="entry name" value="Lip_A_acyltrans"/>
    <property type="match status" value="1"/>
</dbReference>
<keyword evidence="7" id="KW-0812">Transmembrane</keyword>
<dbReference type="PANTHER" id="PTHR30606:SF7">
    <property type="entry name" value="LIPID A BIOSYNTHESIS PALMITOLEOYLTRANSFERASE"/>
    <property type="match status" value="1"/>
</dbReference>
<accession>A0A377WL96</accession>
<dbReference type="InterPro" id="IPR004960">
    <property type="entry name" value="LipA_acyltrans"/>
</dbReference>
<dbReference type="EC" id="2.3.1.-" evidence="8"/>
<evidence type="ECO:0000256" key="1">
    <source>
        <dbReference type="ARBA" id="ARBA00004533"/>
    </source>
</evidence>
<feature type="transmembrane region" description="Helical" evidence="7">
    <location>
        <begin position="15"/>
        <end position="38"/>
    </location>
</feature>
<dbReference type="AlphaFoldDB" id="A0A377WL96"/>
<reference evidence="8 9" key="1">
    <citation type="submission" date="2018-06" db="EMBL/GenBank/DDBJ databases">
        <authorList>
            <consortium name="Pathogen Informatics"/>
            <person name="Doyle S."/>
        </authorList>
    </citation>
    <scope>NUCLEOTIDE SEQUENCE [LARGE SCALE GENOMIC DNA]</scope>
    <source>
        <strain evidence="8 9">NCTC8849</strain>
    </source>
</reference>
<dbReference type="GO" id="GO:0016746">
    <property type="term" value="F:acyltransferase activity"/>
    <property type="evidence" value="ECO:0007669"/>
    <property type="project" value="UniProtKB-KW"/>
</dbReference>
<evidence type="ECO:0000256" key="7">
    <source>
        <dbReference type="SAM" id="Phobius"/>
    </source>
</evidence>
<keyword evidence="6 8" id="KW-0012">Acyltransferase</keyword>
<proteinExistence type="predicted"/>
<evidence type="ECO:0000313" key="9">
    <source>
        <dbReference type="Proteomes" id="UP000254799"/>
    </source>
</evidence>
<protein>
    <submittedName>
        <fullName evidence="8">Putative lipid A biosynthesis acyltransferase</fullName>
        <ecNumber evidence="8">2.3.1.-</ecNumber>
    </submittedName>
</protein>
<keyword evidence="7" id="KW-1133">Transmembrane helix</keyword>